<evidence type="ECO:0000313" key="1">
    <source>
        <dbReference type="EMBL" id="SED02137.1"/>
    </source>
</evidence>
<accession>A0A1H4X977</accession>
<gene>
    <name evidence="1" type="ORF">SAMN04489844_3491</name>
</gene>
<dbReference type="Proteomes" id="UP000198742">
    <property type="component" value="Unassembled WGS sequence"/>
</dbReference>
<dbReference type="GO" id="GO:0008168">
    <property type="term" value="F:methyltransferase activity"/>
    <property type="evidence" value="ECO:0007669"/>
    <property type="project" value="UniProtKB-KW"/>
</dbReference>
<reference evidence="2" key="1">
    <citation type="submission" date="2016-10" db="EMBL/GenBank/DDBJ databases">
        <authorList>
            <person name="Varghese N."/>
            <person name="Submissions S."/>
        </authorList>
    </citation>
    <scope>NUCLEOTIDE SEQUENCE [LARGE SCALE GENOMIC DNA]</scope>
    <source>
        <strain evidence="2">DSM 22017</strain>
    </source>
</reference>
<name>A0A1H4X977_9ACTN</name>
<dbReference type="AlphaFoldDB" id="A0A1H4X977"/>
<sequence length="239" mass="26842">MLCRVPEPDVPHLDFDDAWRVAGTVGGWLTEAQARALYDASRQVAPATVVEIGSHLGRSTIVLAASGAAVTAIDPFPDDWRYGRPDTEQRLRSHLAQAGVADRVDLRVATSRAVREGWNAPVRLVYVDAKHDMWSCLDDMRWSDFLTEGDTFFVHDAFSSLGVTLAVLRDAVTTRRHTYVGRTGSLARFEVGRPSVAQRLRVLREMPWFARNLVVKVLLRLRLRPVARLLRHDDTADPY</sequence>
<dbReference type="InterPro" id="IPR029063">
    <property type="entry name" value="SAM-dependent_MTases_sf"/>
</dbReference>
<dbReference type="EMBL" id="FNRT01000002">
    <property type="protein sequence ID" value="SED02137.1"/>
    <property type="molecule type" value="Genomic_DNA"/>
</dbReference>
<dbReference type="GO" id="GO:0032259">
    <property type="term" value="P:methylation"/>
    <property type="evidence" value="ECO:0007669"/>
    <property type="project" value="UniProtKB-KW"/>
</dbReference>
<dbReference type="STRING" id="402596.SAMN04489844_3491"/>
<dbReference type="Pfam" id="PF13578">
    <property type="entry name" value="Methyltransf_24"/>
    <property type="match status" value="1"/>
</dbReference>
<evidence type="ECO:0000313" key="2">
    <source>
        <dbReference type="Proteomes" id="UP000198742"/>
    </source>
</evidence>
<keyword evidence="2" id="KW-1185">Reference proteome</keyword>
<dbReference type="Gene3D" id="3.40.50.150">
    <property type="entry name" value="Vaccinia Virus protein VP39"/>
    <property type="match status" value="1"/>
</dbReference>
<dbReference type="SUPFAM" id="SSF53335">
    <property type="entry name" value="S-adenosyl-L-methionine-dependent methyltransferases"/>
    <property type="match status" value="1"/>
</dbReference>
<protein>
    <submittedName>
        <fullName evidence="1">Methyltransferase domain-containing protein</fullName>
    </submittedName>
</protein>
<organism evidence="1 2">
    <name type="scientific">Nocardioides exalbidus</name>
    <dbReference type="NCBI Taxonomy" id="402596"/>
    <lineage>
        <taxon>Bacteria</taxon>
        <taxon>Bacillati</taxon>
        <taxon>Actinomycetota</taxon>
        <taxon>Actinomycetes</taxon>
        <taxon>Propionibacteriales</taxon>
        <taxon>Nocardioidaceae</taxon>
        <taxon>Nocardioides</taxon>
    </lineage>
</organism>
<keyword evidence="1" id="KW-0489">Methyltransferase</keyword>
<proteinExistence type="predicted"/>
<keyword evidence="1" id="KW-0808">Transferase</keyword>